<reference evidence="1 2" key="1">
    <citation type="journal article" date="2003" name="Int. J. Syst. Evol. Microbiol.">
        <title>Virgibacillus carmonensis sp. nov., Virgibacillus necropolis sp. nov. and Virgibacillus picturae sp. nov., three novel species isolated from deteriorated mural paintings, transfer of the species of the genus salibacillus to Virgibacillus, as Virgibacillus marismortui comb. nov. and Virgibacillus salexigens comb. nov., and emended description of the genus Virgibacillus.</title>
        <authorList>
            <person name="Heyrman J."/>
            <person name="Logan N.A."/>
            <person name="Busse H.J."/>
            <person name="Balcaen A."/>
            <person name="Lebbe L."/>
            <person name="Rodriguez-Diaz M."/>
            <person name="Swings J."/>
            <person name="De Vos P."/>
        </authorList>
    </citation>
    <scope>NUCLEOTIDE SEQUENCE [LARGE SCALE GENOMIC DNA]</scope>
    <source>
        <strain evidence="1 2">LMG 19488</strain>
    </source>
</reference>
<organism evidence="1 2">
    <name type="scientific">Virgibacillus necropolis</name>
    <dbReference type="NCBI Taxonomy" id="163877"/>
    <lineage>
        <taxon>Bacteria</taxon>
        <taxon>Bacillati</taxon>
        <taxon>Bacillota</taxon>
        <taxon>Bacilli</taxon>
        <taxon>Bacillales</taxon>
        <taxon>Bacillaceae</taxon>
        <taxon>Virgibacillus</taxon>
    </lineage>
</organism>
<dbReference type="RefSeq" id="WP_089533075.1">
    <property type="nucleotide sequence ID" value="NZ_CP022437.1"/>
</dbReference>
<evidence type="ECO:0000313" key="2">
    <source>
        <dbReference type="Proteomes" id="UP000204391"/>
    </source>
</evidence>
<evidence type="ECO:0000313" key="1">
    <source>
        <dbReference type="EMBL" id="ASN06168.1"/>
    </source>
</evidence>
<dbReference type="InterPro" id="IPR032710">
    <property type="entry name" value="NTF2-like_dom_sf"/>
</dbReference>
<name>A0A221MER9_9BACI</name>
<dbReference type="EMBL" id="CP022437">
    <property type="protein sequence ID" value="ASN06168.1"/>
    <property type="molecule type" value="Genomic_DNA"/>
</dbReference>
<dbReference type="KEGG" id="vne:CFK40_14635"/>
<protein>
    <submittedName>
        <fullName evidence="1">Uncharacterized protein</fullName>
    </submittedName>
</protein>
<gene>
    <name evidence="1" type="ORF">CFK40_14635</name>
</gene>
<dbReference type="Gene3D" id="3.10.450.50">
    <property type="match status" value="1"/>
</dbReference>
<proteinExistence type="predicted"/>
<dbReference type="Proteomes" id="UP000204391">
    <property type="component" value="Chromosome"/>
</dbReference>
<dbReference type="AlphaFoldDB" id="A0A221MER9"/>
<accession>A0A221MER9</accession>
<sequence>MGLESELSTKVYRLMELHQEFADGNYEEMNALYADDFQGSLYMPRVGQVENFNADQIKEGNKEAANHFNGKKMQFIFSGLQIVPQHENQAAVSYEITYRDEERMVRALNLEVWRKGTDEKWRIIRWYQEKGQSET</sequence>
<dbReference type="SUPFAM" id="SSF54427">
    <property type="entry name" value="NTF2-like"/>
    <property type="match status" value="1"/>
</dbReference>
<dbReference type="OrthoDB" id="2703414at2"/>
<keyword evidence="2" id="KW-1185">Reference proteome</keyword>